<dbReference type="InterPro" id="IPR048365">
    <property type="entry name" value="TNP-like_RNaseH_N"/>
</dbReference>
<evidence type="ECO:0000256" key="12">
    <source>
        <dbReference type="ARBA" id="ARBA00022853"/>
    </source>
</evidence>
<dbReference type="SMART" id="SM00367">
    <property type="entry name" value="LRR_CC"/>
    <property type="match status" value="3"/>
</dbReference>
<dbReference type="SUPFAM" id="SSF53649">
    <property type="entry name" value="Alkaline phosphatase-like"/>
    <property type="match status" value="2"/>
</dbReference>
<feature type="region of interest" description="Disordered" evidence="22">
    <location>
        <begin position="2656"/>
        <end position="2732"/>
    </location>
</feature>
<evidence type="ECO:0000256" key="17">
    <source>
        <dbReference type="ARBA" id="ARBA00023163"/>
    </source>
</evidence>
<evidence type="ECO:0000256" key="5">
    <source>
        <dbReference type="ARBA" id="ARBA00008779"/>
    </source>
</evidence>
<evidence type="ECO:0000256" key="20">
    <source>
        <dbReference type="ARBA" id="ARBA00047915"/>
    </source>
</evidence>
<keyword evidence="26" id="KW-1185">Reference proteome</keyword>
<comment type="similarity">
    <text evidence="5">Belongs to the sulfatase family.</text>
</comment>
<dbReference type="Pfam" id="PF25372">
    <property type="entry name" value="DUF7885"/>
    <property type="match status" value="1"/>
</dbReference>
<feature type="region of interest" description="Disordered" evidence="22">
    <location>
        <begin position="300"/>
        <end position="349"/>
    </location>
</feature>
<comment type="subcellular location">
    <subcellularLocation>
        <location evidence="3">Nucleus</location>
    </subcellularLocation>
</comment>
<dbReference type="CDD" id="cd21783">
    <property type="entry name" value="CTD_Jhd1-like"/>
    <property type="match status" value="1"/>
</dbReference>
<evidence type="ECO:0000256" key="21">
    <source>
        <dbReference type="PROSITE-ProRule" id="PRU00509"/>
    </source>
</evidence>
<evidence type="ECO:0000259" key="23">
    <source>
        <dbReference type="PROSITE" id="PS51058"/>
    </source>
</evidence>
<dbReference type="GO" id="GO:0003677">
    <property type="term" value="F:DNA binding"/>
    <property type="evidence" value="ECO:0007669"/>
    <property type="project" value="InterPro"/>
</dbReference>
<dbReference type="Pfam" id="PF16866">
    <property type="entry name" value="PHD_4"/>
    <property type="match status" value="1"/>
</dbReference>
<feature type="region of interest" description="Disordered" evidence="22">
    <location>
        <begin position="2091"/>
        <end position="2133"/>
    </location>
</feature>
<dbReference type="SUPFAM" id="SSF52047">
    <property type="entry name" value="RNI-like"/>
    <property type="match status" value="1"/>
</dbReference>
<evidence type="ECO:0000256" key="22">
    <source>
        <dbReference type="SAM" id="MobiDB-lite"/>
    </source>
</evidence>
<evidence type="ECO:0000256" key="11">
    <source>
        <dbReference type="ARBA" id="ARBA00022837"/>
    </source>
</evidence>
<dbReference type="Gene3D" id="3.30.40.10">
    <property type="entry name" value="Zinc/RING finger domain, C3HC4 (zinc finger)"/>
    <property type="match status" value="1"/>
</dbReference>
<dbReference type="GO" id="GO:0140680">
    <property type="term" value="F:histone H3K36me/H3K36me2 demethylase activity"/>
    <property type="evidence" value="ECO:0007669"/>
    <property type="project" value="UniProtKB-EC"/>
</dbReference>
<dbReference type="InterPro" id="IPR002857">
    <property type="entry name" value="Znf_CXXC"/>
</dbReference>
<feature type="compositionally biased region" description="Basic residues" evidence="22">
    <location>
        <begin position="2716"/>
        <end position="2727"/>
    </location>
</feature>
<evidence type="ECO:0000256" key="1">
    <source>
        <dbReference type="ARBA" id="ARBA00001913"/>
    </source>
</evidence>
<keyword evidence="16" id="KW-0805">Transcription regulation</keyword>
<dbReference type="InterPro" id="IPR000917">
    <property type="entry name" value="Sulfatase_N"/>
</dbReference>
<keyword evidence="13" id="KW-0223">Dioxygenase</keyword>
<evidence type="ECO:0000259" key="24">
    <source>
        <dbReference type="PROSITE" id="PS51184"/>
    </source>
</evidence>
<keyword evidence="9" id="KW-0378">Hydrolase</keyword>
<dbReference type="FunFam" id="2.60.120.650:FF:000005">
    <property type="entry name" value="lysine-specific demethylase 2A isoform X1"/>
    <property type="match status" value="1"/>
</dbReference>
<evidence type="ECO:0000256" key="7">
    <source>
        <dbReference type="ARBA" id="ARBA00022723"/>
    </source>
</evidence>
<dbReference type="PROSITE" id="PS51184">
    <property type="entry name" value="JMJC"/>
    <property type="match status" value="1"/>
</dbReference>
<dbReference type="SMART" id="SM00558">
    <property type="entry name" value="JmjC"/>
    <property type="match status" value="1"/>
</dbReference>
<evidence type="ECO:0000256" key="9">
    <source>
        <dbReference type="ARBA" id="ARBA00022801"/>
    </source>
</evidence>
<keyword evidence="18" id="KW-0325">Glycoprotein</keyword>
<dbReference type="CDD" id="cd15555">
    <property type="entry name" value="PHD_KDM2A_2B"/>
    <property type="match status" value="1"/>
</dbReference>
<feature type="compositionally biased region" description="Basic residues" evidence="22">
    <location>
        <begin position="330"/>
        <end position="346"/>
    </location>
</feature>
<comment type="cofactor">
    <cofactor evidence="1">
        <name>Ca(2+)</name>
        <dbReference type="ChEBI" id="CHEBI:29108"/>
    </cofactor>
</comment>
<feature type="region of interest" description="Disordered" evidence="22">
    <location>
        <begin position="2744"/>
        <end position="2778"/>
    </location>
</feature>
<feature type="compositionally biased region" description="Basic and acidic residues" evidence="22">
    <location>
        <begin position="2292"/>
        <end position="2330"/>
    </location>
</feature>
<keyword evidence="11" id="KW-0106">Calcium</keyword>
<dbReference type="GO" id="GO:0008270">
    <property type="term" value="F:zinc ion binding"/>
    <property type="evidence" value="ECO:0007669"/>
    <property type="project" value="UniProtKB-KW"/>
</dbReference>
<dbReference type="EC" id="1.14.11.27" evidence="6"/>
<evidence type="ECO:0000256" key="19">
    <source>
        <dbReference type="ARBA" id="ARBA00023242"/>
    </source>
</evidence>
<evidence type="ECO:0000313" key="25">
    <source>
        <dbReference type="EMBL" id="KAH0808448.1"/>
    </source>
</evidence>
<dbReference type="InterPro" id="IPR006553">
    <property type="entry name" value="Leu-rich_rpt_Cys-con_subtyp"/>
</dbReference>
<comment type="catalytic activity">
    <reaction evidence="20">
        <text>N(6),N(6)-dimethyl-L-lysyl(36)-[histone H3] + 2 2-oxoglutarate + 2 O2 = L-lysyl(36)-[histone H3] + 2 formaldehyde + 2 succinate + 2 CO2</text>
        <dbReference type="Rhea" id="RHEA:42032"/>
        <dbReference type="Rhea" id="RHEA-COMP:9785"/>
        <dbReference type="Rhea" id="RHEA-COMP:9787"/>
        <dbReference type="ChEBI" id="CHEBI:15379"/>
        <dbReference type="ChEBI" id="CHEBI:16526"/>
        <dbReference type="ChEBI" id="CHEBI:16810"/>
        <dbReference type="ChEBI" id="CHEBI:16842"/>
        <dbReference type="ChEBI" id="CHEBI:29969"/>
        <dbReference type="ChEBI" id="CHEBI:30031"/>
        <dbReference type="ChEBI" id="CHEBI:61976"/>
        <dbReference type="EC" id="1.14.11.27"/>
    </reaction>
</comment>
<dbReference type="CDD" id="cd16029">
    <property type="entry name" value="4-S"/>
    <property type="match status" value="2"/>
</dbReference>
<comment type="similarity">
    <text evidence="4">Belongs to the JHDM1 histone demethylase family.</text>
</comment>
<comment type="caution">
    <text evidence="25">The sequence shown here is derived from an EMBL/GenBank/DDBJ whole genome shotgun (WGS) entry which is preliminary data.</text>
</comment>
<dbReference type="Gene3D" id="3.30.1120.10">
    <property type="match status" value="2"/>
</dbReference>
<dbReference type="Gene3D" id="2.60.120.650">
    <property type="entry name" value="Cupin"/>
    <property type="match status" value="1"/>
</dbReference>
<feature type="compositionally biased region" description="Polar residues" evidence="22">
    <location>
        <begin position="2762"/>
        <end position="2778"/>
    </location>
</feature>
<dbReference type="InterPro" id="IPR001810">
    <property type="entry name" value="F-box_dom"/>
</dbReference>
<dbReference type="PANTHER" id="PTHR10342:SF273">
    <property type="entry name" value="RE14504P"/>
    <property type="match status" value="1"/>
</dbReference>
<dbReference type="PROSITE" id="PS00149">
    <property type="entry name" value="SULFATASE_2"/>
    <property type="match status" value="2"/>
</dbReference>
<evidence type="ECO:0000256" key="10">
    <source>
        <dbReference type="ARBA" id="ARBA00022833"/>
    </source>
</evidence>
<evidence type="ECO:0000256" key="13">
    <source>
        <dbReference type="ARBA" id="ARBA00022964"/>
    </source>
</evidence>
<feature type="domain" description="JmjC" evidence="24">
    <location>
        <begin position="1806"/>
        <end position="1974"/>
    </location>
</feature>
<keyword evidence="14" id="KW-0560">Oxidoreductase</keyword>
<protein>
    <recommendedName>
        <fullName evidence="6">[histone H3]-dimethyl-L-lysine(36) demethylase</fullName>
        <ecNumber evidence="6">1.14.11.27</ecNumber>
    </recommendedName>
</protein>
<evidence type="ECO:0000256" key="16">
    <source>
        <dbReference type="ARBA" id="ARBA00023015"/>
    </source>
</evidence>
<keyword evidence="17" id="KW-0804">Transcription</keyword>
<keyword evidence="10" id="KW-0862">Zinc</keyword>
<keyword evidence="12" id="KW-0156">Chromatin regulator</keyword>
<dbReference type="Pfam" id="PF00884">
    <property type="entry name" value="Sulfatase"/>
    <property type="match status" value="2"/>
</dbReference>
<feature type="compositionally biased region" description="Polar residues" evidence="22">
    <location>
        <begin position="311"/>
        <end position="322"/>
    </location>
</feature>
<dbReference type="InterPro" id="IPR019787">
    <property type="entry name" value="Znf_PHD-finger"/>
</dbReference>
<gene>
    <name evidence="25" type="ORF">GEV33_014343</name>
</gene>
<evidence type="ECO:0000256" key="15">
    <source>
        <dbReference type="ARBA" id="ARBA00023004"/>
    </source>
</evidence>
<dbReference type="GO" id="GO:0005634">
    <property type="term" value="C:nucleus"/>
    <property type="evidence" value="ECO:0007669"/>
    <property type="project" value="UniProtKB-SubCell"/>
</dbReference>
<dbReference type="InterPro" id="IPR013083">
    <property type="entry name" value="Znf_RING/FYVE/PHD"/>
</dbReference>
<evidence type="ECO:0000256" key="3">
    <source>
        <dbReference type="ARBA" id="ARBA00004123"/>
    </source>
</evidence>
<accession>A0A8J6L781</accession>
<name>A0A8J6L781_TENMO</name>
<reference evidence="25" key="2">
    <citation type="submission" date="2021-08" db="EMBL/GenBank/DDBJ databases">
        <authorList>
            <person name="Eriksson T."/>
        </authorList>
    </citation>
    <scope>NUCLEOTIDE SEQUENCE</scope>
    <source>
        <strain evidence="25">Stoneville</strain>
        <tissue evidence="25">Whole head</tissue>
    </source>
</reference>
<evidence type="ECO:0000313" key="26">
    <source>
        <dbReference type="Proteomes" id="UP000719412"/>
    </source>
</evidence>
<evidence type="ECO:0000256" key="2">
    <source>
        <dbReference type="ARBA" id="ARBA00001954"/>
    </source>
</evidence>
<dbReference type="Pfam" id="PF02008">
    <property type="entry name" value="zf-CXXC"/>
    <property type="match status" value="1"/>
</dbReference>
<keyword evidence="7" id="KW-0479">Metal-binding</keyword>
<evidence type="ECO:0000256" key="4">
    <source>
        <dbReference type="ARBA" id="ARBA00008037"/>
    </source>
</evidence>
<evidence type="ECO:0000256" key="6">
    <source>
        <dbReference type="ARBA" id="ARBA00013246"/>
    </source>
</evidence>
<dbReference type="PROSITE" id="PS51058">
    <property type="entry name" value="ZF_CXXC"/>
    <property type="match status" value="1"/>
</dbReference>
<dbReference type="Gene3D" id="3.40.720.10">
    <property type="entry name" value="Alkaline Phosphatase, subunit A"/>
    <property type="match status" value="2"/>
</dbReference>
<feature type="region of interest" description="Disordered" evidence="22">
    <location>
        <begin position="2269"/>
        <end position="2339"/>
    </location>
</feature>
<keyword evidence="15" id="KW-0408">Iron</keyword>
<dbReference type="Pfam" id="PF12937">
    <property type="entry name" value="F-box-like"/>
    <property type="match status" value="1"/>
</dbReference>
<dbReference type="Pfam" id="PF21787">
    <property type="entry name" value="TNP-like_RNaseH_N"/>
    <property type="match status" value="1"/>
</dbReference>
<dbReference type="Gene3D" id="3.80.10.10">
    <property type="entry name" value="Ribonuclease Inhibitor"/>
    <property type="match status" value="1"/>
</dbReference>
<keyword evidence="8 21" id="KW-0863">Zinc-finger</keyword>
<dbReference type="InterPro" id="IPR003347">
    <property type="entry name" value="JmjC_dom"/>
</dbReference>
<reference evidence="25" key="1">
    <citation type="journal article" date="2020" name="J Insects Food Feed">
        <title>The yellow mealworm (Tenebrio molitor) genome: a resource for the emerging insects as food and feed industry.</title>
        <authorList>
            <person name="Eriksson T."/>
            <person name="Andere A."/>
            <person name="Kelstrup H."/>
            <person name="Emery V."/>
            <person name="Picard C."/>
        </authorList>
    </citation>
    <scope>NUCLEOTIDE SEQUENCE</scope>
    <source>
        <strain evidence="25">Stoneville</strain>
        <tissue evidence="25">Whole head</tissue>
    </source>
</reference>
<dbReference type="InterPro" id="IPR032675">
    <property type="entry name" value="LRR_dom_sf"/>
</dbReference>
<evidence type="ECO:0000256" key="8">
    <source>
        <dbReference type="ARBA" id="ARBA00022771"/>
    </source>
</evidence>
<evidence type="ECO:0000256" key="14">
    <source>
        <dbReference type="ARBA" id="ARBA00023002"/>
    </source>
</evidence>
<evidence type="ECO:0000256" key="18">
    <source>
        <dbReference type="ARBA" id="ARBA00023180"/>
    </source>
</evidence>
<feature type="region of interest" description="Disordered" evidence="22">
    <location>
        <begin position="1571"/>
        <end position="1590"/>
    </location>
</feature>
<sequence>MRHQSATLYSILRTPIDCTFFDRRQTQRLVWRELICRHAVSDREVNLVLAPQSPNFYPSDVRSSKSLRHLTRYGCSSDGSCSANMGRPNMGRSEGEPQLDGARPDRGLFLKQRSTLNETSSISVIFIYPYCEIHIFNYFSICLLTTPFELLQNHLTRVQRERRDPTHNNRLNTQNRNKRRYIKRLGADEHLKFEVTELNYANANSKVETMKDEEKHCAILLDEIAITPKYDYDPSTGLVLGKPTIPSSSGQFEELATHGLVYMIAGVTTRKYENKIRNFVWYGPADSAAPNEPSLGCSALGLCPPKHPSRSPHQMNQRSSTEGGREATRPRPHVMKKPSRSPRRQSHVGPFVYNRQHKQTDTISAIQGRNDVGFHGSNQIPTPNLDALAYNGIILDRHYTQYCCTPSRAAFLTGNYPIRSGMHGYPLKAGENRSIPTDTPTMPERLKKLGYKTHLVGKWHLGAAYRKNTPTGRGFDTHFGYWNGFVSYFDYLSYRKLPNGSMLQGFDLHDGFKSVWEGQGKYATELFTEKSIEVIEKHAVEEPLFLVVSHLAPHTGKNGNELEVPDATVTDAKYHYIEEPLRRNYADVVNLMDDSVGQIVKKLSEKNMLDNSIVLFFSDNGAQTVGLYQNSGSNWPLRGVKFTEFEGGVRVAAAIFSPLFKKRGYVNTDLIHLVDWLPTFYAIAGGDLHDLGKIDGINQWDTLSRNLRTNRSEILLNVNEVDNASAIISTLNNRVFKLLKGTYESGFYDEHYGESGRGPEIPLYNVSSILHSSSNQAIETATGSTTTKDTIEKLRHSTDLSWCRSTNTNVNCTEGCLFDLETDPCETTNEIKSNPDVAARLYRRLEEFAAELVPQTNREPDPASDPAFYNNTWCTWLDDELCVKTNKGWYSSKYSLPKILISSHLISSRQSFSFTLAPKTTDTRPNIIIIIADDLGHNDLGFHGTDQIQTPNLDALAYNGIILDRFYTQSACTPSRAALLTGQYPIRLGVQVIPMRPGEDLALPVDVSIMPEHFKQLGYKTHLVGKWHQGMSYRRNLPTQRGFDTHFGYWNGFVGYFDYVANGIFPNGTVVKGFDLYDGFTPAWPYQGTYATYLFTQKTLQVIDSHDTTVPLFLVVGHLAAHTGKDGLEMEVPNMTLADSKYSYINETQRRRFAEVVNLLDDSVGKIVKKLGDRNMLENSIILFFSDNGAQTTGVYGNSGSNWPLRGLKMTEFEGGVRTAGAIFSPLLKKRGYVNKNPVHLIDWLPTFYAAAGGDLADLGKIDGVNQWEALSNNLTVNRSEILLNINDVTNTSAILSQDGRYKFLQGTFNSGDDDRYFGSSGRGLEIPPYNVTSILDSYTNLALQTLNPRSITKETIAQLRAEADVSWCRTSDIDINCAKGCLFDMHEDPCETTNIIELKDGVTKKLRERIEELSVGVVSQPRLAFDPKSDPVNYNNTWCTWLDDDVGPPFRRIWFNGTRSRCGSSADTTDGDAQMASCRWKGDTGSVRVVADVALDRSFLVALLRALGVEEASEMSQNASAAKRHSSRQLVSGFRSTFVDSSSRHSVFYETHVTWNRNGTVAMPPRHRTRLHISHGTSPGSETFRIPPSRRRCRRRHHVDVPDFAQFIDFVALICTILIGGRENFLVEVRRSKDATEMPAGSPRRGERGERRATGVRWCCRRSDACRLLQRERKQKKLYSEDWALGDDEIEGRRSFNLQEKLENPLFATHNIVREMHGNELNVAYFQKHGFNTPLLFKEKTGLGLRVPTSNFSINDVRMCVGSRRVLDVMDVNTQKNSEMSMKDWQKYYEDQDKDKLLNVISLEFSHTKLENYVQSPTVVRQVDWVDCVWPRHLKESQTEATNLLEDMKYPKVQKYCLMSVKGCYTDFHVDFGGTSVWYHILKGGKVFWLIPPTEHNLALYERWVLSGKQSDIFFGDTVDKCARISLMEGNTFFIPTGWIHAVYTPVDSLVFGGNFLHSYGIDKQLKIAHVEDTTKVPQKFRYPFFTEMLWYVLERYVHCLLGNSHLTTGHDTPITPDRPHVHLTQAELHGLKEIVMYLHMLPPNKKNVPDLIRDPVSLIQDVRTLIGLHRQDSRELAITGRPVLSLPDDGDHRKSLYARPYMKSNGMRPSKPSFKSKSGAGPGDKGGPRRRRTRCKKCEACQRSDCGECSFCLDMVKFGGPGRAKQTCNMRQCLQPMLPVTAACVHCGLDGWNQTPVTPLQKGPQRCESASNLMECSVCYEIAHPMCVQRLCADFTGYINEDMPNSWECPMCCKLGKNTDYRPRHFRARQKSSDMRRMSISSDASSAFDNKVHQEHYSDSGSENDNKDNKDLLPIKKRRSSDGAEVETKSQPVDLPRKTAFRMQLAQQIASNSTKMLKKPMVVVRPAPILMMNPLPTNNLALDKRCVVNVFKHLNPRELLGCALVCKTWATYSIDPSLWRVMEFTRRHISSDILKGIVRRQPEVLRLDWCHINKFQLPWVIQRLSNLKELSLVSVNVKTAISLRTNHSAILQCLDLSFISDFNDAALREILGPNNDSRRGLADEKIRFRNLRTLKLAGDDVTDIAMRYVTQYLPNLQHLSLSLCPRISDAGIAQLTTKPANTVANLVSLDLSHSKLVTETSLEHLSKCENLVRLDCRHSLQISTQALIKFAAKSDKNLQVRDIKIIKRTKMVRRKKNRRNWNRREERHASDETIVANGGGAGAKAKPSATPTCTPKEPPDRSKSRTSIRSTPVNKKRNSNKRRGSINRTMNVTNLNILFDSSYINQNTPPPGERRGELSPKTNGSTQTLNMDEPLSNQTIVETPKASQFSLIEEFVSQLKSPARAASDKSKVHYLDSNVNLNPYAQNSDVKFVNRDPSVGEISFFAPNLYNLKLASTPIDKIASNYMKTSPIKQTPNNVNGNVDAVKVDKISNFAYQSTPLADTTDKENLINLHRSKTVSPKIHRQKNFTIVHNLSRVNKSNNSGYRTFSTDQQESRGSGIDVVFNRLKKLSRTSIRWSFKIVDLCNYIGVVLKKVSPPSKDKLHFSNNDSFNSFVFTKRIDSTFLAERTVQSTGLF</sequence>
<feature type="compositionally biased region" description="Basic and acidic residues" evidence="22">
    <location>
        <begin position="2664"/>
        <end position="2673"/>
    </location>
</feature>
<dbReference type="InterPro" id="IPR024607">
    <property type="entry name" value="Sulfatase_CS"/>
</dbReference>
<dbReference type="Gene3D" id="1.20.58.1360">
    <property type="match status" value="1"/>
</dbReference>
<proteinExistence type="inferred from homology"/>
<dbReference type="InterPro" id="IPR017850">
    <property type="entry name" value="Alkaline_phosphatase_core_sf"/>
</dbReference>
<dbReference type="PANTHER" id="PTHR10342">
    <property type="entry name" value="ARYLSULFATASE"/>
    <property type="match status" value="1"/>
</dbReference>
<dbReference type="EMBL" id="JABDTM020028746">
    <property type="protein sequence ID" value="KAH0808448.1"/>
    <property type="molecule type" value="Genomic_DNA"/>
</dbReference>
<dbReference type="Proteomes" id="UP000719412">
    <property type="component" value="Unassembled WGS sequence"/>
</dbReference>
<dbReference type="InterPro" id="IPR057207">
    <property type="entry name" value="FBXL15_LRR"/>
</dbReference>
<dbReference type="CDD" id="cd22122">
    <property type="entry name" value="F-box_JHDM"/>
    <property type="match status" value="1"/>
</dbReference>
<feature type="domain" description="CXXC-type" evidence="23">
    <location>
        <begin position="2130"/>
        <end position="2176"/>
    </location>
</feature>
<organism evidence="25 26">
    <name type="scientific">Tenebrio molitor</name>
    <name type="common">Yellow mealworm beetle</name>
    <dbReference type="NCBI Taxonomy" id="7067"/>
    <lineage>
        <taxon>Eukaryota</taxon>
        <taxon>Metazoa</taxon>
        <taxon>Ecdysozoa</taxon>
        <taxon>Arthropoda</taxon>
        <taxon>Hexapoda</taxon>
        <taxon>Insecta</taxon>
        <taxon>Pterygota</taxon>
        <taxon>Neoptera</taxon>
        <taxon>Endopterygota</taxon>
        <taxon>Coleoptera</taxon>
        <taxon>Polyphaga</taxon>
        <taxon>Cucujiformia</taxon>
        <taxon>Tenebrionidae</taxon>
        <taxon>Tenebrio</taxon>
    </lineage>
</organism>
<dbReference type="GO" id="GO:0008484">
    <property type="term" value="F:sulfuric ester hydrolase activity"/>
    <property type="evidence" value="ECO:0007669"/>
    <property type="project" value="InterPro"/>
</dbReference>
<dbReference type="SUPFAM" id="SSF51197">
    <property type="entry name" value="Clavaminate synthase-like"/>
    <property type="match status" value="1"/>
</dbReference>
<dbReference type="InterPro" id="IPR047115">
    <property type="entry name" value="ARSB"/>
</dbReference>
<feature type="compositionally biased region" description="Low complexity" evidence="22">
    <location>
        <begin position="2280"/>
        <end position="2289"/>
    </location>
</feature>
<keyword evidence="19" id="KW-0539">Nucleus</keyword>
<comment type="cofactor">
    <cofactor evidence="2">
        <name>Fe(2+)</name>
        <dbReference type="ChEBI" id="CHEBI:29033"/>
    </cofactor>
</comment>